<comment type="caution">
    <text evidence="1">The sequence shown here is derived from an EMBL/GenBank/DDBJ whole genome shotgun (WGS) entry which is preliminary data.</text>
</comment>
<organism evidence="1 2">
    <name type="scientific">Marasmius tenuissimus</name>
    <dbReference type="NCBI Taxonomy" id="585030"/>
    <lineage>
        <taxon>Eukaryota</taxon>
        <taxon>Fungi</taxon>
        <taxon>Dikarya</taxon>
        <taxon>Basidiomycota</taxon>
        <taxon>Agaricomycotina</taxon>
        <taxon>Agaricomycetes</taxon>
        <taxon>Agaricomycetidae</taxon>
        <taxon>Agaricales</taxon>
        <taxon>Marasmiineae</taxon>
        <taxon>Marasmiaceae</taxon>
        <taxon>Marasmius</taxon>
    </lineage>
</organism>
<dbReference type="Proteomes" id="UP001437256">
    <property type="component" value="Unassembled WGS sequence"/>
</dbReference>
<evidence type="ECO:0000313" key="1">
    <source>
        <dbReference type="EMBL" id="KAL0063422.1"/>
    </source>
</evidence>
<proteinExistence type="predicted"/>
<dbReference type="EMBL" id="JBBXMP010000081">
    <property type="protein sequence ID" value="KAL0063422.1"/>
    <property type="molecule type" value="Genomic_DNA"/>
</dbReference>
<gene>
    <name evidence="1" type="ORF">AAF712_009626</name>
</gene>
<sequence length="237" mass="27474">MQPSPSNWLPQYQDKAAAIEDFERTNGLLANERAPLNIAEVANVEIDMKYRRDYWLLLCFARNAIERKFPPLRYPIPSDGISFPELVVHTYILCLSECSYLKLPSATSMDTIFPAYSTLETYQDDILHCRSPQLRDWQYLREENNPGITSLFVLPFLKMLGERKEDPLVVLAMHMQVLSYSRYTPDIAHKLLWFSIWDGVVCKEEMDEFLGSREVAEWFNGQPQGEDKECVGRARAP</sequence>
<name>A0ABR2ZP34_9AGAR</name>
<evidence type="ECO:0000313" key="2">
    <source>
        <dbReference type="Proteomes" id="UP001437256"/>
    </source>
</evidence>
<accession>A0ABR2ZP34</accession>
<keyword evidence="2" id="KW-1185">Reference proteome</keyword>
<protein>
    <submittedName>
        <fullName evidence="1">Uncharacterized protein</fullName>
    </submittedName>
</protein>
<reference evidence="1 2" key="1">
    <citation type="submission" date="2024-05" db="EMBL/GenBank/DDBJ databases">
        <title>A draft genome resource for the thread blight pathogen Marasmius tenuissimus strain MS-2.</title>
        <authorList>
            <person name="Yulfo-Soto G.E."/>
            <person name="Baruah I.K."/>
            <person name="Amoako-Attah I."/>
            <person name="Bukari Y."/>
            <person name="Meinhardt L.W."/>
            <person name="Bailey B.A."/>
            <person name="Cohen S.P."/>
        </authorList>
    </citation>
    <scope>NUCLEOTIDE SEQUENCE [LARGE SCALE GENOMIC DNA]</scope>
    <source>
        <strain evidence="1 2">MS-2</strain>
    </source>
</reference>